<proteinExistence type="predicted"/>
<dbReference type="PANTHER" id="PTHR36971">
    <property type="entry name" value="UNNAMED PRODUCT"/>
    <property type="match status" value="1"/>
</dbReference>
<feature type="region of interest" description="Disordered" evidence="1">
    <location>
        <begin position="252"/>
        <end position="276"/>
    </location>
</feature>
<evidence type="ECO:0000313" key="3">
    <source>
        <dbReference type="Proteomes" id="UP000827284"/>
    </source>
</evidence>
<accession>A0A9P3LT43</accession>
<sequence length="531" mass="60311">MAPSIQEQDPVKDQDQHRQQGQHVHDAGQSTQKDDLVLTGQIVQARKCYKRLFFIDLRISSSQKYTILFRSDDCRQPDQLPLPLQLTDQELFARWKRIRRGDTIELKVFDASEDEIAKRDHRVYQAVDFKILKAWPPDDAFPVEPALGLKTSSNPGVVKTDQVSVPSSTDQEQKSMASSKEGEEVAQGDLEQAGNTWRNYCKFWINSQKCLLGQACKSIHPQGDELAQIRKIWVKERVQARKERARSILSSHNGILTPNHDRDHDHESGDIDPHSISAKESHSKRAFIFARWLVETFGAEFLNSGYGVLDVAGGKGQISLFLTHMYGIRSTVVEPKRRKDKLYRRRVLFDAIQKEMDASIDGSTCGDDGKDEVDSVHGPDGDRAPIAVTTEQKEAMDEKRERRRQKREQLEAFVVPRLHTLLDDRFVAEYPGVIENASVLIGMHPDQATEPIVEMALKHSKPFAIVPCCVFAHENPDRRTKDGGRVNTTLEFIQYLLEKSDSANTLEIARKSFLAFDGMNIVVYRNPIKTP</sequence>
<evidence type="ECO:0000313" key="2">
    <source>
        <dbReference type="EMBL" id="GJJ69623.1"/>
    </source>
</evidence>
<gene>
    <name evidence="2" type="ORF">EMPS_01970</name>
</gene>
<keyword evidence="3" id="KW-1185">Reference proteome</keyword>
<feature type="region of interest" description="Disordered" evidence="1">
    <location>
        <begin position="1"/>
        <end position="31"/>
    </location>
</feature>
<dbReference type="PANTHER" id="PTHR36971:SF3">
    <property type="entry name" value="C3H1-TYPE DOMAIN-CONTAINING PROTEIN"/>
    <property type="match status" value="1"/>
</dbReference>
<name>A0A9P3LT43_9FUNG</name>
<reference evidence="2" key="2">
    <citation type="journal article" date="2022" name="Microbiol. Resour. Announc.">
        <title>Whole-Genome Sequence of Entomortierella parvispora E1425, a Mucoromycotan Fungus Associated with Burkholderiaceae-Related Endosymbiotic Bacteria.</title>
        <authorList>
            <person name="Herlambang A."/>
            <person name="Guo Y."/>
            <person name="Takashima Y."/>
            <person name="Narisawa K."/>
            <person name="Ohta H."/>
            <person name="Nishizawa T."/>
        </authorList>
    </citation>
    <scope>NUCLEOTIDE SEQUENCE</scope>
    <source>
        <strain evidence="2">E1425</strain>
    </source>
</reference>
<dbReference type="AlphaFoldDB" id="A0A9P3LT43"/>
<evidence type="ECO:0008006" key="4">
    <source>
        <dbReference type="Google" id="ProtNLM"/>
    </source>
</evidence>
<dbReference type="EMBL" id="BQFW01000002">
    <property type="protein sequence ID" value="GJJ69623.1"/>
    <property type="molecule type" value="Genomic_DNA"/>
</dbReference>
<dbReference type="Proteomes" id="UP000827284">
    <property type="component" value="Unassembled WGS sequence"/>
</dbReference>
<feature type="compositionally biased region" description="Basic and acidic residues" evidence="1">
    <location>
        <begin position="259"/>
        <end position="276"/>
    </location>
</feature>
<feature type="compositionally biased region" description="Polar residues" evidence="1">
    <location>
        <begin position="152"/>
        <end position="178"/>
    </location>
</feature>
<comment type="caution">
    <text evidence="2">The sequence shown here is derived from an EMBL/GenBank/DDBJ whole genome shotgun (WGS) entry which is preliminary data.</text>
</comment>
<feature type="compositionally biased region" description="Basic and acidic residues" evidence="1">
    <location>
        <begin position="9"/>
        <end position="31"/>
    </location>
</feature>
<evidence type="ECO:0000256" key="1">
    <source>
        <dbReference type="SAM" id="MobiDB-lite"/>
    </source>
</evidence>
<feature type="compositionally biased region" description="Basic and acidic residues" evidence="1">
    <location>
        <begin position="391"/>
        <end position="400"/>
    </location>
</feature>
<protein>
    <recommendedName>
        <fullName evidence="4">C3H1-type domain-containing protein</fullName>
    </recommendedName>
</protein>
<feature type="region of interest" description="Disordered" evidence="1">
    <location>
        <begin position="152"/>
        <end position="189"/>
    </location>
</feature>
<feature type="compositionally biased region" description="Basic and acidic residues" evidence="1">
    <location>
        <begin position="372"/>
        <end position="383"/>
    </location>
</feature>
<reference evidence="2" key="1">
    <citation type="submission" date="2021-11" db="EMBL/GenBank/DDBJ databases">
        <authorList>
            <person name="Herlambang A."/>
            <person name="Guo Y."/>
            <person name="Takashima Y."/>
            <person name="Nishizawa T."/>
        </authorList>
    </citation>
    <scope>NUCLEOTIDE SEQUENCE</scope>
    <source>
        <strain evidence="2">E1425</strain>
    </source>
</reference>
<feature type="region of interest" description="Disordered" evidence="1">
    <location>
        <begin position="360"/>
        <end position="406"/>
    </location>
</feature>
<dbReference type="OrthoDB" id="7459479at2759"/>
<organism evidence="2 3">
    <name type="scientific">Entomortierella parvispora</name>
    <dbReference type="NCBI Taxonomy" id="205924"/>
    <lineage>
        <taxon>Eukaryota</taxon>
        <taxon>Fungi</taxon>
        <taxon>Fungi incertae sedis</taxon>
        <taxon>Mucoromycota</taxon>
        <taxon>Mortierellomycotina</taxon>
        <taxon>Mortierellomycetes</taxon>
        <taxon>Mortierellales</taxon>
        <taxon>Mortierellaceae</taxon>
        <taxon>Entomortierella</taxon>
    </lineage>
</organism>